<accession>A0A845AXK3</accession>
<dbReference type="RefSeq" id="WP_160778708.1">
    <property type="nucleotide sequence ID" value="NZ_BAAAZF010000001.1"/>
</dbReference>
<comment type="caution">
    <text evidence="2">The sequence shown here is derived from an EMBL/GenBank/DDBJ whole genome shotgun (WGS) entry which is preliminary data.</text>
</comment>
<reference evidence="2 3" key="1">
    <citation type="submission" date="2019-12" db="EMBL/GenBank/DDBJ databases">
        <title>Genomic-based taxomic classification of the family Erythrobacteraceae.</title>
        <authorList>
            <person name="Xu L."/>
        </authorList>
    </citation>
    <scope>NUCLEOTIDE SEQUENCE [LARGE SCALE GENOMIC DNA]</scope>
    <source>
        <strain evidence="2 3">JCM 16677</strain>
    </source>
</reference>
<dbReference type="EMBL" id="WTYE01000001">
    <property type="protein sequence ID" value="MXP34007.1"/>
    <property type="molecule type" value="Genomic_DNA"/>
</dbReference>
<proteinExistence type="predicted"/>
<gene>
    <name evidence="1" type="ORF">GRI94_05335</name>
    <name evidence="2" type="ORF">GRI94_19425</name>
</gene>
<dbReference type="EMBL" id="WTYE01000001">
    <property type="protein sequence ID" value="MXP31247.1"/>
    <property type="molecule type" value="Genomic_DNA"/>
</dbReference>
<dbReference type="Proteomes" id="UP000446786">
    <property type="component" value="Unassembled WGS sequence"/>
</dbReference>
<name>A0A845AXK3_9SPHN</name>
<organism evidence="2 3">
    <name type="scientific">Parerythrobacter jejuensis</name>
    <dbReference type="NCBI Taxonomy" id="795812"/>
    <lineage>
        <taxon>Bacteria</taxon>
        <taxon>Pseudomonadati</taxon>
        <taxon>Pseudomonadota</taxon>
        <taxon>Alphaproteobacteria</taxon>
        <taxon>Sphingomonadales</taxon>
        <taxon>Erythrobacteraceae</taxon>
        <taxon>Parerythrobacter</taxon>
    </lineage>
</organism>
<keyword evidence="3" id="KW-1185">Reference proteome</keyword>
<dbReference type="AlphaFoldDB" id="A0A845AXK3"/>
<evidence type="ECO:0000313" key="2">
    <source>
        <dbReference type="EMBL" id="MXP34007.1"/>
    </source>
</evidence>
<sequence>MALFAVPALAAEEGGKVQVAPPGCSYGSPHPDAPPELAQFDFLIGDFTIAAHARRNGVWSPPRPGPTARWNGRYILGGMAIMDEWYDPDPGFDPSSPRGVNVRRWNDGSAEWDMMWVHTAGFQVQDLRARILDGKLTMWQVYPERPNFRAYFERLGPDSWQRIALAPDEAGKWQPTFKLVATRIPCN</sequence>
<protein>
    <submittedName>
        <fullName evidence="2">Uncharacterized protein</fullName>
    </submittedName>
</protein>
<evidence type="ECO:0000313" key="1">
    <source>
        <dbReference type="EMBL" id="MXP31247.1"/>
    </source>
</evidence>
<dbReference type="OrthoDB" id="7629945at2"/>
<evidence type="ECO:0000313" key="3">
    <source>
        <dbReference type="Proteomes" id="UP000446786"/>
    </source>
</evidence>